<dbReference type="PANTHER" id="PTHR46372">
    <property type="entry name" value="PROTEIN WVD2-LIKE 3"/>
    <property type="match status" value="1"/>
</dbReference>
<name>A0A5A7RG84_STRAF</name>
<dbReference type="GO" id="GO:0008017">
    <property type="term" value="F:microtubule binding"/>
    <property type="evidence" value="ECO:0007669"/>
    <property type="project" value="InterPro"/>
</dbReference>
<dbReference type="GO" id="GO:0005874">
    <property type="term" value="C:microtubule"/>
    <property type="evidence" value="ECO:0007669"/>
    <property type="project" value="UniProtKB-KW"/>
</dbReference>
<dbReference type="OrthoDB" id="908580at2759"/>
<reference evidence="9" key="1">
    <citation type="journal article" date="2019" name="Curr. Biol.">
        <title>Genome Sequence of Striga asiatica Provides Insight into the Evolution of Plant Parasitism.</title>
        <authorList>
            <person name="Yoshida S."/>
            <person name="Kim S."/>
            <person name="Wafula E.K."/>
            <person name="Tanskanen J."/>
            <person name="Kim Y.M."/>
            <person name="Honaas L."/>
            <person name="Yang Z."/>
            <person name="Spallek T."/>
            <person name="Conn C.E."/>
            <person name="Ichihashi Y."/>
            <person name="Cheong K."/>
            <person name="Cui S."/>
            <person name="Der J.P."/>
            <person name="Gundlach H."/>
            <person name="Jiao Y."/>
            <person name="Hori C."/>
            <person name="Ishida J.K."/>
            <person name="Kasahara H."/>
            <person name="Kiba T."/>
            <person name="Kim M.S."/>
            <person name="Koo N."/>
            <person name="Laohavisit A."/>
            <person name="Lee Y.H."/>
            <person name="Lumba S."/>
            <person name="McCourt P."/>
            <person name="Mortimer J.C."/>
            <person name="Mutuku J.M."/>
            <person name="Nomura T."/>
            <person name="Sasaki-Sekimoto Y."/>
            <person name="Seto Y."/>
            <person name="Wang Y."/>
            <person name="Wakatake T."/>
            <person name="Sakakibara H."/>
            <person name="Demura T."/>
            <person name="Yamaguchi S."/>
            <person name="Yoneyama K."/>
            <person name="Manabe R.I."/>
            <person name="Nelson D.C."/>
            <person name="Schulman A.H."/>
            <person name="Timko M.P."/>
            <person name="dePamphilis C.W."/>
            <person name="Choi D."/>
            <person name="Shirasu K."/>
        </authorList>
    </citation>
    <scope>NUCLEOTIDE SEQUENCE [LARGE SCALE GENOMIC DNA]</scope>
    <source>
        <strain evidence="9">cv. UVA1</strain>
    </source>
</reference>
<comment type="similarity">
    <text evidence="2">Belongs to the TPX2 family.</text>
</comment>
<sequence>MGLEGVETHIDKELDGIIIYSNGTHPEHPLNENSEIKHYERKECDVESPDEVTKLCQVEAHEQDVPSLNHGEMNLLGESVRNDDIVIVDDDKTRGCVEKTAKSAVGNCRNKCTVPQPFALATEKRASIEPRLCGTECDNTETGDKLPKKFSPVLQRKPLQPTNKKHPDEDTCSVASLFSTALVSKIKSAIVASAPVFKSTERAERRKEVAFVIVIITSEHFFVRLSEIECDSVFLFEPLDLFQFFSKLEEEHQALEAEKTQCEAKTKEEAKAAIKQLRKSLMFKASPMPSFYHEGPPPKVELKKLPPTRARSPKLGRRKTSRVEKVSRKANNEARESFAIFRDSPSVASTNGKFRSNARNGNASSKTGELPTKQGPKMDKVFKTNPIEEKHANVDVNS</sequence>
<keyword evidence="9" id="KW-1185">Reference proteome</keyword>
<comment type="subcellular location">
    <subcellularLocation>
        <location evidence="1">Cytoplasm</location>
        <location evidence="1">Cytoskeleton</location>
    </subcellularLocation>
</comment>
<feature type="domain" description="TPX2 C-terminal" evidence="7">
    <location>
        <begin position="243"/>
        <end position="300"/>
    </location>
</feature>
<evidence type="ECO:0000256" key="5">
    <source>
        <dbReference type="ARBA" id="ARBA00023212"/>
    </source>
</evidence>
<dbReference type="GO" id="GO:0000226">
    <property type="term" value="P:microtubule cytoskeleton organization"/>
    <property type="evidence" value="ECO:0007669"/>
    <property type="project" value="InterPro"/>
</dbReference>
<feature type="compositionally biased region" description="Basic and acidic residues" evidence="6">
    <location>
        <begin position="376"/>
        <end position="398"/>
    </location>
</feature>
<evidence type="ECO:0000256" key="4">
    <source>
        <dbReference type="ARBA" id="ARBA00022701"/>
    </source>
</evidence>
<feature type="compositionally biased region" description="Basic residues" evidence="6">
    <location>
        <begin position="311"/>
        <end position="320"/>
    </location>
</feature>
<dbReference type="EMBL" id="BKCP01012514">
    <property type="protein sequence ID" value="GER56161.1"/>
    <property type="molecule type" value="Genomic_DNA"/>
</dbReference>
<gene>
    <name evidence="8" type="ORF">STAS_33877</name>
</gene>
<dbReference type="InterPro" id="IPR044806">
    <property type="entry name" value="WVD2/WDL1-4"/>
</dbReference>
<keyword evidence="3" id="KW-0963">Cytoplasm</keyword>
<feature type="compositionally biased region" description="Polar residues" evidence="6">
    <location>
        <begin position="346"/>
        <end position="367"/>
    </location>
</feature>
<evidence type="ECO:0000313" key="9">
    <source>
        <dbReference type="Proteomes" id="UP000325081"/>
    </source>
</evidence>
<proteinExistence type="inferred from homology"/>
<organism evidence="8 9">
    <name type="scientific">Striga asiatica</name>
    <name type="common">Asiatic witchweed</name>
    <name type="synonym">Buchnera asiatica</name>
    <dbReference type="NCBI Taxonomy" id="4170"/>
    <lineage>
        <taxon>Eukaryota</taxon>
        <taxon>Viridiplantae</taxon>
        <taxon>Streptophyta</taxon>
        <taxon>Embryophyta</taxon>
        <taxon>Tracheophyta</taxon>
        <taxon>Spermatophyta</taxon>
        <taxon>Magnoliopsida</taxon>
        <taxon>eudicotyledons</taxon>
        <taxon>Gunneridae</taxon>
        <taxon>Pentapetalae</taxon>
        <taxon>asterids</taxon>
        <taxon>lamiids</taxon>
        <taxon>Lamiales</taxon>
        <taxon>Orobanchaceae</taxon>
        <taxon>Buchnereae</taxon>
        <taxon>Striga</taxon>
    </lineage>
</organism>
<accession>A0A5A7RG84</accession>
<dbReference type="PANTHER" id="PTHR46372:SF2">
    <property type="entry name" value="PROTEIN WVD2-LIKE 3"/>
    <property type="match status" value="1"/>
</dbReference>
<comment type="caution">
    <text evidence="8">The sequence shown here is derived from an EMBL/GenBank/DDBJ whole genome shotgun (WGS) entry which is preliminary data.</text>
</comment>
<evidence type="ECO:0000313" key="8">
    <source>
        <dbReference type="EMBL" id="GER56161.1"/>
    </source>
</evidence>
<feature type="region of interest" description="Disordered" evidence="6">
    <location>
        <begin position="292"/>
        <end position="329"/>
    </location>
</feature>
<evidence type="ECO:0000256" key="1">
    <source>
        <dbReference type="ARBA" id="ARBA00004245"/>
    </source>
</evidence>
<dbReference type="AlphaFoldDB" id="A0A5A7RG84"/>
<evidence type="ECO:0000256" key="6">
    <source>
        <dbReference type="SAM" id="MobiDB-lite"/>
    </source>
</evidence>
<dbReference type="InterPro" id="IPR027329">
    <property type="entry name" value="TPX2_C"/>
</dbReference>
<evidence type="ECO:0000259" key="7">
    <source>
        <dbReference type="Pfam" id="PF06886"/>
    </source>
</evidence>
<keyword evidence="4" id="KW-0493">Microtubule</keyword>
<evidence type="ECO:0000256" key="3">
    <source>
        <dbReference type="ARBA" id="ARBA00022490"/>
    </source>
</evidence>
<feature type="region of interest" description="Disordered" evidence="6">
    <location>
        <begin position="345"/>
        <end position="398"/>
    </location>
</feature>
<dbReference type="Proteomes" id="UP000325081">
    <property type="component" value="Unassembled WGS sequence"/>
</dbReference>
<dbReference type="Pfam" id="PF06886">
    <property type="entry name" value="TPX2"/>
    <property type="match status" value="1"/>
</dbReference>
<protein>
    <submittedName>
        <fullName evidence="8">TPX2 (Targeting protein for Xklp2) proteinfamily</fullName>
    </submittedName>
</protein>
<evidence type="ECO:0000256" key="2">
    <source>
        <dbReference type="ARBA" id="ARBA00005885"/>
    </source>
</evidence>
<keyword evidence="5" id="KW-0206">Cytoskeleton</keyword>